<evidence type="ECO:0000256" key="4">
    <source>
        <dbReference type="ARBA" id="ARBA00022692"/>
    </source>
</evidence>
<evidence type="ECO:0000256" key="7">
    <source>
        <dbReference type="PROSITE-ProRule" id="PRU01360"/>
    </source>
</evidence>
<dbReference type="EMBL" id="FNRI01000003">
    <property type="protein sequence ID" value="SEA38573.1"/>
    <property type="molecule type" value="Genomic_DNA"/>
</dbReference>
<dbReference type="RefSeq" id="WP_074712033.1">
    <property type="nucleotide sequence ID" value="NZ_CAEG01000010.1"/>
</dbReference>
<dbReference type="Pfam" id="PF07715">
    <property type="entry name" value="Plug"/>
    <property type="match status" value="1"/>
</dbReference>
<evidence type="ECO:0000256" key="5">
    <source>
        <dbReference type="ARBA" id="ARBA00023136"/>
    </source>
</evidence>
<gene>
    <name evidence="9" type="ORF">SAMN05444145_103102</name>
</gene>
<keyword evidence="4 7" id="KW-0812">Transmembrane</keyword>
<dbReference type="InterPro" id="IPR012910">
    <property type="entry name" value="Plug_dom"/>
</dbReference>
<dbReference type="InterPro" id="IPR023997">
    <property type="entry name" value="TonB-dep_OMP_SusC/RagA_CS"/>
</dbReference>
<keyword evidence="10" id="KW-1185">Reference proteome</keyword>
<reference evidence="9 10" key="1">
    <citation type="submission" date="2016-10" db="EMBL/GenBank/DDBJ databases">
        <authorList>
            <person name="de Groot N.N."/>
        </authorList>
    </citation>
    <scope>NUCLEOTIDE SEQUENCE [LARGE SCALE GENOMIC DNA]</scope>
    <source>
        <strain evidence="9 10">DSM 25383</strain>
    </source>
</reference>
<dbReference type="InterPro" id="IPR023996">
    <property type="entry name" value="TonB-dep_OMP_SusC/RagA"/>
</dbReference>
<evidence type="ECO:0000313" key="9">
    <source>
        <dbReference type="EMBL" id="SEA38573.1"/>
    </source>
</evidence>
<dbReference type="STRING" id="1033731.SAMN05444145_103102"/>
<evidence type="ECO:0000313" key="10">
    <source>
        <dbReference type="Proteomes" id="UP000183253"/>
    </source>
</evidence>
<keyword evidence="2 7" id="KW-0813">Transport</keyword>
<dbReference type="Gene3D" id="2.60.40.1120">
    <property type="entry name" value="Carboxypeptidase-like, regulatory domain"/>
    <property type="match status" value="1"/>
</dbReference>
<dbReference type="GO" id="GO:0009279">
    <property type="term" value="C:cell outer membrane"/>
    <property type="evidence" value="ECO:0007669"/>
    <property type="project" value="UniProtKB-SubCell"/>
</dbReference>
<dbReference type="InterPro" id="IPR037066">
    <property type="entry name" value="Plug_dom_sf"/>
</dbReference>
<dbReference type="InterPro" id="IPR036942">
    <property type="entry name" value="Beta-barrel_TonB_sf"/>
</dbReference>
<evidence type="ECO:0000256" key="2">
    <source>
        <dbReference type="ARBA" id="ARBA00022448"/>
    </source>
</evidence>
<dbReference type="InterPro" id="IPR039426">
    <property type="entry name" value="TonB-dep_rcpt-like"/>
</dbReference>
<name>A0A1H4ARN2_9BACT</name>
<keyword evidence="6 7" id="KW-0998">Cell outer membrane</keyword>
<dbReference type="Gene3D" id="2.170.130.10">
    <property type="entry name" value="TonB-dependent receptor, plug domain"/>
    <property type="match status" value="1"/>
</dbReference>
<dbReference type="PROSITE" id="PS52016">
    <property type="entry name" value="TONB_DEPENDENT_REC_3"/>
    <property type="match status" value="1"/>
</dbReference>
<protein>
    <submittedName>
        <fullName evidence="9">TonB-linked outer membrane protein, SusC/RagA family</fullName>
    </submittedName>
</protein>
<comment type="similarity">
    <text evidence="7">Belongs to the TonB-dependent receptor family.</text>
</comment>
<dbReference type="NCBIfam" id="TIGR04057">
    <property type="entry name" value="SusC_RagA_signa"/>
    <property type="match status" value="1"/>
</dbReference>
<comment type="subcellular location">
    <subcellularLocation>
        <location evidence="1 7">Cell outer membrane</location>
        <topology evidence="1 7">Multi-pass membrane protein</topology>
    </subcellularLocation>
</comment>
<keyword evidence="5 7" id="KW-0472">Membrane</keyword>
<dbReference type="AlphaFoldDB" id="A0A1H4ARN2"/>
<dbReference type="FunFam" id="2.170.130.10:FF:000008">
    <property type="entry name" value="SusC/RagA family TonB-linked outer membrane protein"/>
    <property type="match status" value="1"/>
</dbReference>
<accession>A0A1H4ARN2</accession>
<dbReference type="Proteomes" id="UP000183253">
    <property type="component" value="Unassembled WGS sequence"/>
</dbReference>
<evidence type="ECO:0000256" key="6">
    <source>
        <dbReference type="ARBA" id="ARBA00023237"/>
    </source>
</evidence>
<proteinExistence type="inferred from homology"/>
<dbReference type="NCBIfam" id="TIGR04056">
    <property type="entry name" value="OMP_RagA_SusC"/>
    <property type="match status" value="1"/>
</dbReference>
<dbReference type="Gene3D" id="2.40.170.20">
    <property type="entry name" value="TonB-dependent receptor, beta-barrel domain"/>
    <property type="match status" value="1"/>
</dbReference>
<evidence type="ECO:0000256" key="3">
    <source>
        <dbReference type="ARBA" id="ARBA00022452"/>
    </source>
</evidence>
<evidence type="ECO:0000256" key="1">
    <source>
        <dbReference type="ARBA" id="ARBA00004571"/>
    </source>
</evidence>
<feature type="domain" description="TonB-dependent receptor plug" evidence="8">
    <location>
        <begin position="128"/>
        <end position="247"/>
    </location>
</feature>
<organism evidence="9 10">
    <name type="scientific">Alistipes timonensis JC136</name>
    <dbReference type="NCBI Taxonomy" id="1033731"/>
    <lineage>
        <taxon>Bacteria</taxon>
        <taxon>Pseudomonadati</taxon>
        <taxon>Bacteroidota</taxon>
        <taxon>Bacteroidia</taxon>
        <taxon>Bacteroidales</taxon>
        <taxon>Rikenellaceae</taxon>
        <taxon>Alistipes</taxon>
    </lineage>
</organism>
<evidence type="ECO:0000259" key="8">
    <source>
        <dbReference type="Pfam" id="PF07715"/>
    </source>
</evidence>
<dbReference type="SUPFAM" id="SSF49464">
    <property type="entry name" value="Carboxypeptidase regulatory domain-like"/>
    <property type="match status" value="1"/>
</dbReference>
<dbReference type="SUPFAM" id="SSF56935">
    <property type="entry name" value="Porins"/>
    <property type="match status" value="1"/>
</dbReference>
<keyword evidence="3 7" id="KW-1134">Transmembrane beta strand</keyword>
<sequence>MKQKQLDFRRGRAIRNFAALVCLLLLGVSGVRAQSRYEVSGAVTDRNAQPVAGASIVEKGTNRGTVTSADGSYTIRVSSDKAVLVYSFFGCKTQELAVAGRTRIDVTLQEDAIALEEVVAIGYGSMKKSDLTGAVSSIKSELLENKPIASFDNALRGQIAGVQVRQNDGQPGGGASIRIRGTSSINGTNEPLYVIDGVPLISESVTEGQGLVINPLSSLSTNDIESIEVLKDASATAIYGARGANGVILVTTKKGREQRGEVRFSATLSLQTPEQAYTMLDGAQLAQLGKEAYENAGMSVPAYFQDPKSVVTRTNWLDEIFRTAITQNYQVNFGGGSKKVTYNFSAGYFNQEGILINTDFNRYTFRGQVAAEINKYISFGSTMGYSQVQSEGYGNADQSLSLISMAYDMNPALPVYDAEGNYTFRNNLSSSTGVYGGNPVATARKADMQNRQNRFTGNIYTDLKFLGDDRLVFRTQFGVDDIFSMDRMFLPNDLAVAVDGPGKGNVATFNTKTWVWENTLTYKNTWGKHNLSAMIGQTAQKFTQTVFRLGVKNFEDNRLGYHDLSVGKDVWLNQTTDSEWAMLSYISRIHYSFDNRYLFTFTGRVDGSSKFGANHKYGFFPSGAFAWRISEEKFMKDMKSVSNLKLRLSYGVVGNAGIAPYQSQGTLVSVKPPFGDGVASGGLAPLTLPNADLAWESTSQFDAGIDIGLFDNRLSITADYYRKYTTDLLYAVDLPMYSGYMFSMRNLGDLSNRGFEFSVTGVPVTTRHFNWTSTFNIDTNVTRIEKLNIAEGESAGTGVTRMVVGDKLNNIWGYKTNGIAQLDEDLTQVAQLPNRPMVAGEQKYQDIKKDGIIDLNDEVILGNLAPKFSFGFNNSFSYKNFNLNLFLEGTYGNDVINYTRKELESMDGSYNNITTVLDRWTPQNPGGKLPRADAVSNSSGFSDRWVEDGSYLRIRDLTIGYTIPRKSLRGIASINVFVSFENLYTFTKYTGNDPSIGGGIDQNLYPTSRKYSLGVSMTF</sequence>
<dbReference type="Pfam" id="PF13715">
    <property type="entry name" value="CarbopepD_reg_2"/>
    <property type="match status" value="1"/>
</dbReference>
<dbReference type="InterPro" id="IPR008969">
    <property type="entry name" value="CarboxyPept-like_regulatory"/>
</dbReference>